<dbReference type="SMART" id="SM00364">
    <property type="entry name" value="LRR_BAC"/>
    <property type="match status" value="5"/>
</dbReference>
<evidence type="ECO:0000313" key="4">
    <source>
        <dbReference type="Proteomes" id="UP001165289"/>
    </source>
</evidence>
<dbReference type="Pfam" id="PF13855">
    <property type="entry name" value="LRR_8"/>
    <property type="match status" value="2"/>
</dbReference>
<comment type="caution">
    <text evidence="3">The sequence shown here is derived from an EMBL/GenBank/DDBJ whole genome shotgun (WGS) entry which is preliminary data.</text>
</comment>
<proteinExistence type="predicted"/>
<organism evidence="3 4">
    <name type="scientific">Oopsacas minuta</name>
    <dbReference type="NCBI Taxonomy" id="111878"/>
    <lineage>
        <taxon>Eukaryota</taxon>
        <taxon>Metazoa</taxon>
        <taxon>Porifera</taxon>
        <taxon>Hexactinellida</taxon>
        <taxon>Hexasterophora</taxon>
        <taxon>Lyssacinosida</taxon>
        <taxon>Leucopsacidae</taxon>
        <taxon>Oopsacas</taxon>
    </lineage>
</organism>
<dbReference type="PROSITE" id="PS51450">
    <property type="entry name" value="LRR"/>
    <property type="match status" value="4"/>
</dbReference>
<dbReference type="InterPro" id="IPR001611">
    <property type="entry name" value="Leu-rich_rpt"/>
</dbReference>
<dbReference type="AlphaFoldDB" id="A0AAV7K1H0"/>
<gene>
    <name evidence="3" type="ORF">LOD99_2356</name>
</gene>
<evidence type="ECO:0000313" key="3">
    <source>
        <dbReference type="EMBL" id="KAI6655067.1"/>
    </source>
</evidence>
<dbReference type="PANTHER" id="PTHR45752:SF187">
    <property type="entry name" value="LEUCINE-RICH REPEAT AND IQ DOMAIN-CONTAINING PROTEIN 4"/>
    <property type="match status" value="1"/>
</dbReference>
<keyword evidence="2" id="KW-0677">Repeat</keyword>
<accession>A0AAV7K1H0</accession>
<dbReference type="InterPro" id="IPR050715">
    <property type="entry name" value="LRR-SigEffector_domain"/>
</dbReference>
<dbReference type="Gene3D" id="3.80.10.10">
    <property type="entry name" value="Ribonuclease Inhibitor"/>
    <property type="match status" value="1"/>
</dbReference>
<dbReference type="EMBL" id="JAKMXF010000210">
    <property type="protein sequence ID" value="KAI6655067.1"/>
    <property type="molecule type" value="Genomic_DNA"/>
</dbReference>
<dbReference type="Proteomes" id="UP001165289">
    <property type="component" value="Unassembled WGS sequence"/>
</dbReference>
<evidence type="ECO:0000256" key="1">
    <source>
        <dbReference type="ARBA" id="ARBA00022614"/>
    </source>
</evidence>
<dbReference type="InterPro" id="IPR003591">
    <property type="entry name" value="Leu-rich_rpt_typical-subtyp"/>
</dbReference>
<dbReference type="SUPFAM" id="SSF52058">
    <property type="entry name" value="L domain-like"/>
    <property type="match status" value="1"/>
</dbReference>
<evidence type="ECO:0000256" key="2">
    <source>
        <dbReference type="ARBA" id="ARBA00022737"/>
    </source>
</evidence>
<reference evidence="3 4" key="1">
    <citation type="journal article" date="2023" name="BMC Biol.">
        <title>The compact genome of the sponge Oopsacas minuta (Hexactinellida) is lacking key metazoan core genes.</title>
        <authorList>
            <person name="Santini S."/>
            <person name="Schenkelaars Q."/>
            <person name="Jourda C."/>
            <person name="Duchesne M."/>
            <person name="Belahbib H."/>
            <person name="Rocher C."/>
            <person name="Selva M."/>
            <person name="Riesgo A."/>
            <person name="Vervoort M."/>
            <person name="Leys S.P."/>
            <person name="Kodjabachian L."/>
            <person name="Le Bivic A."/>
            <person name="Borchiellini C."/>
            <person name="Claverie J.M."/>
            <person name="Renard E."/>
        </authorList>
    </citation>
    <scope>NUCLEOTIDE SEQUENCE [LARGE SCALE GENOMIC DNA]</scope>
    <source>
        <strain evidence="3">SPO-2</strain>
    </source>
</reference>
<protein>
    <submittedName>
        <fullName evidence="3">Leucine-rich repeat-containing protein 28-like</fullName>
    </submittedName>
</protein>
<dbReference type="SMART" id="SM00369">
    <property type="entry name" value="LRR_TYP"/>
    <property type="match status" value="7"/>
</dbReference>
<keyword evidence="4" id="KW-1185">Reference proteome</keyword>
<dbReference type="InterPro" id="IPR032675">
    <property type="entry name" value="LRR_dom_sf"/>
</dbReference>
<dbReference type="PANTHER" id="PTHR45752">
    <property type="entry name" value="LEUCINE-RICH REPEAT-CONTAINING"/>
    <property type="match status" value="1"/>
</dbReference>
<sequence>MTNISTAEKIIEWSVLGNISSLNLNCSDLYTLPPSLFQPYFQFKLKELYAKGNKLEELPDQLSFLMNLSVLHVPNNRIQFISDKLSLPKSLSKLCISQNNLKSIPDSFESLTNLEVFEADRNCIKIIPKSLSTLPKLHTLNLSQNLIRNIPTSISSANSLEVLILDSNRIIMLPPQICLLPRLSILSLCSNSIQALPHNIHAATQLSQLLVDNNPTLSSLPGSILMLELDIIGLNGCGGVIFDPLRDHTHIEQYNLSLKALCLNRLCQWLDDPKLTDNSPFSELFGIPKWIASKLSIQGYCYSCRKPFYLPRVLLVTHHFKYHLFPQFTFPGHRKPIKLTFTFCSIQCVNNYGQLF</sequence>
<keyword evidence="1" id="KW-0433">Leucine-rich repeat</keyword>
<name>A0AAV7K1H0_9METZ</name>